<dbReference type="EMBL" id="BAOS01000027">
    <property type="protein sequence ID" value="GAX61729.1"/>
    <property type="molecule type" value="Genomic_DNA"/>
</dbReference>
<keyword evidence="7" id="KW-0274">FAD</keyword>
<evidence type="ECO:0000259" key="11">
    <source>
        <dbReference type="SMART" id="SM00900"/>
    </source>
</evidence>
<dbReference type="PANTHER" id="PTHR30040:SF2">
    <property type="entry name" value="FAD:PROTEIN FMN TRANSFERASE"/>
    <property type="match status" value="1"/>
</dbReference>
<evidence type="ECO:0000256" key="2">
    <source>
        <dbReference type="ARBA" id="ARBA00011955"/>
    </source>
</evidence>
<accession>A0A286U0P9</accession>
<dbReference type="InterPro" id="IPR003374">
    <property type="entry name" value="ApbE-like_sf"/>
</dbReference>
<keyword evidence="4" id="KW-0285">Flavoprotein</keyword>
<dbReference type="EC" id="2.7.1.180" evidence="2"/>
<keyword evidence="6" id="KW-0479">Metal-binding</keyword>
<name>A0A286U0P9_9BACT</name>
<evidence type="ECO:0000256" key="1">
    <source>
        <dbReference type="ARBA" id="ARBA00001946"/>
    </source>
</evidence>
<dbReference type="OrthoDB" id="9778595at2"/>
<feature type="domain" description="FMN-binding" evidence="11">
    <location>
        <begin position="123"/>
        <end position="204"/>
    </location>
</feature>
<dbReference type="InterPro" id="IPR024932">
    <property type="entry name" value="ApbE"/>
</dbReference>
<dbReference type="AlphaFoldDB" id="A0A286U0P9"/>
<comment type="catalytic activity">
    <reaction evidence="10">
        <text>L-threonyl-[protein] + FAD = FMN-L-threonyl-[protein] + AMP + H(+)</text>
        <dbReference type="Rhea" id="RHEA:36847"/>
        <dbReference type="Rhea" id="RHEA-COMP:11060"/>
        <dbReference type="Rhea" id="RHEA-COMP:11061"/>
        <dbReference type="ChEBI" id="CHEBI:15378"/>
        <dbReference type="ChEBI" id="CHEBI:30013"/>
        <dbReference type="ChEBI" id="CHEBI:57692"/>
        <dbReference type="ChEBI" id="CHEBI:74257"/>
        <dbReference type="ChEBI" id="CHEBI:456215"/>
        <dbReference type="EC" id="2.7.1.180"/>
    </reaction>
</comment>
<dbReference type="SMART" id="SM00900">
    <property type="entry name" value="FMN_bind"/>
    <property type="match status" value="1"/>
</dbReference>
<dbReference type="Proteomes" id="UP000218542">
    <property type="component" value="Unassembled WGS sequence"/>
</dbReference>
<reference evidence="12 13" key="1">
    <citation type="journal article" date="2017" name="Environ. Microbiol. Rep.">
        <title>Genetic diversity of marine anaerobic ammonium-oxidizing bacteria as revealed by genomic and proteomic analyses of 'Candidatus Scalindua japonica'.</title>
        <authorList>
            <person name="Oshiki M."/>
            <person name="Mizuto K."/>
            <person name="Kimura Z."/>
            <person name="Kindaichi T."/>
            <person name="Satoh H."/>
            <person name="Okabe S."/>
        </authorList>
    </citation>
    <scope>NUCLEOTIDE SEQUENCE [LARGE SCALE GENOMIC DNA]</scope>
    <source>
        <strain evidence="13">husup-a2</strain>
    </source>
</reference>
<evidence type="ECO:0000256" key="10">
    <source>
        <dbReference type="ARBA" id="ARBA00048540"/>
    </source>
</evidence>
<dbReference type="GO" id="GO:0016020">
    <property type="term" value="C:membrane"/>
    <property type="evidence" value="ECO:0007669"/>
    <property type="project" value="InterPro"/>
</dbReference>
<proteinExistence type="predicted"/>
<dbReference type="PANTHER" id="PTHR30040">
    <property type="entry name" value="THIAMINE BIOSYNTHESIS LIPOPROTEIN APBE"/>
    <property type="match status" value="1"/>
</dbReference>
<dbReference type="GO" id="GO:0016740">
    <property type="term" value="F:transferase activity"/>
    <property type="evidence" value="ECO:0007669"/>
    <property type="project" value="UniProtKB-KW"/>
</dbReference>
<dbReference type="GO" id="GO:0010181">
    <property type="term" value="F:FMN binding"/>
    <property type="evidence" value="ECO:0007669"/>
    <property type="project" value="InterPro"/>
</dbReference>
<keyword evidence="8" id="KW-0460">Magnesium</keyword>
<dbReference type="Gene3D" id="3.10.520.10">
    <property type="entry name" value="ApbE-like domains"/>
    <property type="match status" value="1"/>
</dbReference>
<evidence type="ECO:0000313" key="12">
    <source>
        <dbReference type="EMBL" id="GAX61729.1"/>
    </source>
</evidence>
<dbReference type="GO" id="GO:0046872">
    <property type="term" value="F:metal ion binding"/>
    <property type="evidence" value="ECO:0007669"/>
    <property type="project" value="UniProtKB-KW"/>
</dbReference>
<keyword evidence="12" id="KW-0449">Lipoprotein</keyword>
<comment type="caution">
    <text evidence="12">The sequence shown here is derived from an EMBL/GenBank/DDBJ whole genome shotgun (WGS) entry which is preliminary data.</text>
</comment>
<evidence type="ECO:0000256" key="9">
    <source>
        <dbReference type="ARBA" id="ARBA00031306"/>
    </source>
</evidence>
<evidence type="ECO:0000313" key="13">
    <source>
        <dbReference type="Proteomes" id="UP000218542"/>
    </source>
</evidence>
<evidence type="ECO:0000256" key="8">
    <source>
        <dbReference type="ARBA" id="ARBA00022842"/>
    </source>
</evidence>
<dbReference type="Pfam" id="PF04205">
    <property type="entry name" value="FMN_bind"/>
    <property type="match status" value="1"/>
</dbReference>
<evidence type="ECO:0000256" key="6">
    <source>
        <dbReference type="ARBA" id="ARBA00022723"/>
    </source>
</evidence>
<gene>
    <name evidence="12" type="ORF">SCALIN_C27_0124</name>
</gene>
<evidence type="ECO:0000256" key="4">
    <source>
        <dbReference type="ARBA" id="ARBA00022630"/>
    </source>
</evidence>
<dbReference type="Pfam" id="PF02424">
    <property type="entry name" value="ApbE"/>
    <property type="match status" value="1"/>
</dbReference>
<organism evidence="12 13">
    <name type="scientific">Candidatus Scalindua japonica</name>
    <dbReference type="NCBI Taxonomy" id="1284222"/>
    <lineage>
        <taxon>Bacteria</taxon>
        <taxon>Pseudomonadati</taxon>
        <taxon>Planctomycetota</taxon>
        <taxon>Candidatus Brocadiia</taxon>
        <taxon>Candidatus Brocadiales</taxon>
        <taxon>Candidatus Scalinduaceae</taxon>
        <taxon>Candidatus Scalindua</taxon>
    </lineage>
</organism>
<keyword evidence="5" id="KW-0808">Transferase</keyword>
<comment type="cofactor">
    <cofactor evidence="1">
        <name>Mg(2+)</name>
        <dbReference type="ChEBI" id="CHEBI:18420"/>
    </cofactor>
</comment>
<sequence length="575" mass="64351">MLAHRMKAEKFMKMEKKYIYSILILILVFTYGIVTTDYAQAGYDETPTDNYISQVYLTEEQALQEVFPHCDEILFNVVPLTKEEKTQLQNRLRRKIYEEFFVVYMGMKSGEVTGYAIITEEIGKFHPYTFIVSVDLKGKINKIAILVYRESRGSEIAKKRFLYQFKGKSLKNKIRINKDIINISGATMSVVTMCKGVKKILAVVDEFYLSGKKRDKIASLEKIRYGYEDGTGEKQTLKLFKKAALSMSTLFEITIYAPDKYVAEKTFNEVFQELNRLDYLMSNYKKTSVLSELNKNAPSGPADCNKELADVIEQSLQYSEITDGAFDITIGPLMKKWGFFKKQGRIPGKEELESVLGSVSYKNIIIEAKAKKSLAENPVTEKTVSFKNPGTQIDLGGIGKGYAVDRVTLVLKQNGINSALINFAGNIYTFGTPPERTSWVIGLQHPRESEGLLGTFDIKDKAVSTSGDYEKFFTIDGKRYSHIIDPRTGNPVKGVVSVTIVAESATRADALSTGVFVMGQEKGMALIEKLPDVEGIIVYEGAGSRLSTKTSSGMKALFKRNTDKELKSDVIMSGG</sequence>
<evidence type="ECO:0000256" key="7">
    <source>
        <dbReference type="ARBA" id="ARBA00022827"/>
    </source>
</evidence>
<evidence type="ECO:0000256" key="3">
    <source>
        <dbReference type="ARBA" id="ARBA00016337"/>
    </source>
</evidence>
<dbReference type="SUPFAM" id="SSF143631">
    <property type="entry name" value="ApbE-like"/>
    <property type="match status" value="1"/>
</dbReference>
<dbReference type="InterPro" id="IPR007329">
    <property type="entry name" value="FMN-bd"/>
</dbReference>
<keyword evidence="13" id="KW-1185">Reference proteome</keyword>
<protein>
    <recommendedName>
        <fullName evidence="3">FAD:protein FMN transferase</fullName>
        <ecNumber evidence="2">2.7.1.180</ecNumber>
    </recommendedName>
    <alternativeName>
        <fullName evidence="9">Flavin transferase</fullName>
    </alternativeName>
</protein>
<evidence type="ECO:0000256" key="5">
    <source>
        <dbReference type="ARBA" id="ARBA00022679"/>
    </source>
</evidence>